<feature type="transmembrane region" description="Helical" evidence="13">
    <location>
        <begin position="105"/>
        <end position="126"/>
    </location>
</feature>
<dbReference type="NCBIfam" id="TIGR02789">
    <property type="entry name" value="nickel_nikB"/>
    <property type="match status" value="1"/>
</dbReference>
<evidence type="ECO:0000256" key="1">
    <source>
        <dbReference type="ARBA" id="ARBA00004651"/>
    </source>
</evidence>
<dbReference type="NCBIfam" id="NF045469">
    <property type="entry name" value="Opp1B"/>
    <property type="match status" value="1"/>
</dbReference>
<name>A0AAC9RI82_9CLOT</name>
<dbReference type="InterPro" id="IPR014156">
    <property type="entry name" value="Nickel_NikB"/>
</dbReference>
<keyword evidence="5 13" id="KW-0812">Transmembrane</keyword>
<dbReference type="InterPro" id="IPR045621">
    <property type="entry name" value="BPD_transp_1_N"/>
</dbReference>
<dbReference type="PROSITE" id="PS50928">
    <property type="entry name" value="ABC_TM1"/>
    <property type="match status" value="1"/>
</dbReference>
<dbReference type="Proteomes" id="UP000177894">
    <property type="component" value="Chromosome"/>
</dbReference>
<keyword evidence="3" id="KW-1003">Cell membrane</keyword>
<gene>
    <name evidence="16" type="primary">nikB_1</name>
    <name evidence="15" type="ORF">BJL90_14930</name>
    <name evidence="16" type="ORF">CLFO_19290</name>
</gene>
<dbReference type="InterPro" id="IPR050036">
    <property type="entry name" value="CntB"/>
</dbReference>
<dbReference type="AlphaFoldDB" id="A0AAC9RI82"/>
<evidence type="ECO:0000256" key="4">
    <source>
        <dbReference type="ARBA" id="ARBA00022596"/>
    </source>
</evidence>
<dbReference type="SUPFAM" id="SSF161098">
    <property type="entry name" value="MetI-like"/>
    <property type="match status" value="1"/>
</dbReference>
<evidence type="ECO:0000256" key="12">
    <source>
        <dbReference type="ARBA" id="ARBA00044774"/>
    </source>
</evidence>
<dbReference type="InterPro" id="IPR035906">
    <property type="entry name" value="MetI-like_sf"/>
</dbReference>
<dbReference type="CDD" id="cd06261">
    <property type="entry name" value="TM_PBP2"/>
    <property type="match status" value="1"/>
</dbReference>
<comment type="subcellular location">
    <subcellularLocation>
        <location evidence="1 13">Cell membrane</location>
        <topology evidence="1 13">Multi-pass membrane protein</topology>
    </subcellularLocation>
</comment>
<feature type="transmembrane region" description="Helical" evidence="13">
    <location>
        <begin position="175"/>
        <end position="195"/>
    </location>
</feature>
<comment type="subunit">
    <text evidence="11">The complex is composed of two ATP-binding proteins (NikD and NikE), two transmembrane proteins (NikB and NikC) and a solute-binding protein (NikA).</text>
</comment>
<dbReference type="GO" id="GO:0005886">
    <property type="term" value="C:plasma membrane"/>
    <property type="evidence" value="ECO:0007669"/>
    <property type="project" value="UniProtKB-SubCell"/>
</dbReference>
<feature type="domain" description="ABC transmembrane type-1" evidence="14">
    <location>
        <begin position="99"/>
        <end position="300"/>
    </location>
</feature>
<dbReference type="KEGG" id="cfm:BJL90_14930"/>
<feature type="transmembrane region" description="Helical" evidence="13">
    <location>
        <begin position="277"/>
        <end position="299"/>
    </location>
</feature>
<evidence type="ECO:0000256" key="7">
    <source>
        <dbReference type="ARBA" id="ARBA00023065"/>
    </source>
</evidence>
<evidence type="ECO:0000256" key="3">
    <source>
        <dbReference type="ARBA" id="ARBA00022475"/>
    </source>
</evidence>
<dbReference type="NCBIfam" id="NF045470">
    <property type="entry name" value="Opp2B"/>
    <property type="match status" value="1"/>
</dbReference>
<dbReference type="Pfam" id="PF00528">
    <property type="entry name" value="BPD_transp_1"/>
    <property type="match status" value="1"/>
</dbReference>
<evidence type="ECO:0000256" key="8">
    <source>
        <dbReference type="ARBA" id="ARBA00023112"/>
    </source>
</evidence>
<evidence type="ECO:0000256" key="2">
    <source>
        <dbReference type="ARBA" id="ARBA00022448"/>
    </source>
</evidence>
<evidence type="ECO:0000313" key="17">
    <source>
        <dbReference type="Proteomes" id="UP000177894"/>
    </source>
</evidence>
<protein>
    <recommendedName>
        <fullName evidence="12">Nickel import system permease protein NikB</fullName>
    </recommendedName>
</protein>
<keyword evidence="8" id="KW-0921">Nickel transport</keyword>
<keyword evidence="2 13" id="KW-0813">Transport</keyword>
<dbReference type="PANTHER" id="PTHR43163:SF6">
    <property type="entry name" value="DIPEPTIDE TRANSPORT SYSTEM PERMEASE PROTEIN DPPB-RELATED"/>
    <property type="match status" value="1"/>
</dbReference>
<dbReference type="GO" id="GO:0015099">
    <property type="term" value="F:nickel cation transmembrane transporter activity"/>
    <property type="evidence" value="ECO:0007669"/>
    <property type="project" value="InterPro"/>
</dbReference>
<organism evidence="16 18">
    <name type="scientific">Clostridium formicaceticum</name>
    <dbReference type="NCBI Taxonomy" id="1497"/>
    <lineage>
        <taxon>Bacteria</taxon>
        <taxon>Bacillati</taxon>
        <taxon>Bacillota</taxon>
        <taxon>Clostridia</taxon>
        <taxon>Eubacteriales</taxon>
        <taxon>Clostridiaceae</taxon>
        <taxon>Clostridium</taxon>
    </lineage>
</organism>
<comment type="similarity">
    <text evidence="10">Belongs to the binding-protein-dependent transport system permease family. OppBC subfamily.</text>
</comment>
<evidence type="ECO:0000256" key="5">
    <source>
        <dbReference type="ARBA" id="ARBA00022692"/>
    </source>
</evidence>
<proteinExistence type="inferred from homology"/>
<keyword evidence="9 13" id="KW-0472">Membrane</keyword>
<feature type="transmembrane region" description="Helical" evidence="13">
    <location>
        <begin position="138"/>
        <end position="160"/>
    </location>
</feature>
<dbReference type="RefSeq" id="WP_070969685.1">
    <property type="nucleotide sequence ID" value="NZ_CP017603.1"/>
</dbReference>
<keyword evidence="17" id="KW-1185">Reference proteome</keyword>
<dbReference type="InterPro" id="IPR050045">
    <property type="entry name" value="Opp2B"/>
</dbReference>
<evidence type="ECO:0000256" key="9">
    <source>
        <dbReference type="ARBA" id="ARBA00023136"/>
    </source>
</evidence>
<evidence type="ECO:0000259" key="14">
    <source>
        <dbReference type="PROSITE" id="PS50928"/>
    </source>
</evidence>
<evidence type="ECO:0000313" key="18">
    <source>
        <dbReference type="Proteomes" id="UP000192478"/>
    </source>
</evidence>
<dbReference type="Pfam" id="PF19300">
    <property type="entry name" value="BPD_transp_1_N"/>
    <property type="match status" value="1"/>
</dbReference>
<dbReference type="EMBL" id="CP017603">
    <property type="protein sequence ID" value="AOY77029.1"/>
    <property type="molecule type" value="Genomic_DNA"/>
</dbReference>
<dbReference type="Gene3D" id="1.10.3720.10">
    <property type="entry name" value="MetI-like"/>
    <property type="match status" value="1"/>
</dbReference>
<sequence length="311" mass="35107">MGKYIIKRMLAALPMMLAVSFIAFVLINLIPADPAEVVLRVNEIIPTEEAIAGMREELGLDKPYLQRYFDWLQDVSRLNFGNSYVNKNRTVIGEITRSLPATLELAAASLLIVIFVSIPVGVLCAVWKDSIFDRVVRFFIFIGTAMPNYWIGILLIWLFAVRLGVLPTGGNKEEGAIILPAITLSLTYISTYVRLIRNSMLENMTENYVFYAKVRGIKDRNIILKHVFKNSLQSSITALGMSVVQLLAGTVVVENIFSWPGIGRLCITSIFNRDYPIIQAYILMMGMLFVFCNLIVDIVHHKLDPRLNRVM</sequence>
<reference evidence="15 17" key="1">
    <citation type="submission" date="2016-10" db="EMBL/GenBank/DDBJ databases">
        <title>Complete Genome Sequence of Acetogen Clostridium formicoaceticum ATCC 27076.</title>
        <authorList>
            <person name="Bao T."/>
            <person name="Cheng C."/>
            <person name="Zhao J."/>
            <person name="Yang S.-T."/>
            <person name="Wang J."/>
            <person name="Wang M."/>
        </authorList>
    </citation>
    <scope>NUCLEOTIDE SEQUENCE [LARGE SCALE GENOMIC DNA]</scope>
    <source>
        <strain evidence="15 17">ATCC 27076</strain>
    </source>
</reference>
<accession>A0AAC9RI82</accession>
<dbReference type="InterPro" id="IPR000515">
    <property type="entry name" value="MetI-like"/>
</dbReference>
<keyword evidence="4" id="KW-0533">Nickel</keyword>
<evidence type="ECO:0000256" key="6">
    <source>
        <dbReference type="ARBA" id="ARBA00022989"/>
    </source>
</evidence>
<dbReference type="Proteomes" id="UP000192478">
    <property type="component" value="Chromosome"/>
</dbReference>
<evidence type="ECO:0000313" key="15">
    <source>
        <dbReference type="EMBL" id="AOY77029.1"/>
    </source>
</evidence>
<evidence type="ECO:0000256" key="13">
    <source>
        <dbReference type="RuleBase" id="RU363032"/>
    </source>
</evidence>
<reference evidence="16 18" key="2">
    <citation type="submission" date="2017-03" db="EMBL/GenBank/DDBJ databases">
        <title>Complete sequence of Clostridium formicaceticum DSM 92.</title>
        <authorList>
            <person name="Poehlein A."/>
            <person name="Karl M."/>
            <person name="Bengelsdorf F.R."/>
            <person name="Duerre P."/>
            <person name="Daniel R."/>
        </authorList>
    </citation>
    <scope>NUCLEOTIDE SEQUENCE [LARGE SCALE GENOMIC DNA]</scope>
    <source>
        <strain evidence="16 18">DSM 92</strain>
    </source>
</reference>
<dbReference type="PANTHER" id="PTHR43163">
    <property type="entry name" value="DIPEPTIDE TRANSPORT SYSTEM PERMEASE PROTEIN DPPB-RELATED"/>
    <property type="match status" value="1"/>
</dbReference>
<evidence type="ECO:0000256" key="11">
    <source>
        <dbReference type="ARBA" id="ARBA00038669"/>
    </source>
</evidence>
<keyword evidence="7" id="KW-0406">Ion transport</keyword>
<feature type="transmembrane region" description="Helical" evidence="13">
    <location>
        <begin position="236"/>
        <end position="257"/>
    </location>
</feature>
<keyword evidence="6 13" id="KW-1133">Transmembrane helix</keyword>
<evidence type="ECO:0000256" key="10">
    <source>
        <dbReference type="ARBA" id="ARBA00024202"/>
    </source>
</evidence>
<evidence type="ECO:0000313" key="16">
    <source>
        <dbReference type="EMBL" id="ARE87529.1"/>
    </source>
</evidence>
<dbReference type="EMBL" id="CP020559">
    <property type="protein sequence ID" value="ARE87529.1"/>
    <property type="molecule type" value="Genomic_DNA"/>
</dbReference>